<feature type="chain" id="PRO_5019825561" evidence="1">
    <location>
        <begin position="20"/>
        <end position="314"/>
    </location>
</feature>
<dbReference type="EMBL" id="RBZU01000002">
    <property type="protein sequence ID" value="RKP57638.1"/>
    <property type="molecule type" value="Genomic_DNA"/>
</dbReference>
<evidence type="ECO:0000313" key="3">
    <source>
        <dbReference type="Proteomes" id="UP000270342"/>
    </source>
</evidence>
<evidence type="ECO:0000313" key="2">
    <source>
        <dbReference type="EMBL" id="RKP57638.1"/>
    </source>
</evidence>
<protein>
    <submittedName>
        <fullName evidence="2">Glyoxalase</fullName>
    </submittedName>
</protein>
<dbReference type="OrthoDB" id="107334at2"/>
<reference evidence="2 3" key="1">
    <citation type="submission" date="2018-10" db="EMBL/GenBank/DDBJ databases">
        <title>Robbsia sp. DHC34, isolated from soil.</title>
        <authorList>
            <person name="Gao Z.-H."/>
            <person name="Qiu L.-H."/>
        </authorList>
    </citation>
    <scope>NUCLEOTIDE SEQUENCE [LARGE SCALE GENOMIC DNA]</scope>
    <source>
        <strain evidence="2 3">DHC34</strain>
    </source>
</reference>
<comment type="caution">
    <text evidence="2">The sequence shown here is derived from an EMBL/GenBank/DDBJ whole genome shotgun (WGS) entry which is preliminary data.</text>
</comment>
<gene>
    <name evidence="2" type="ORF">D7S86_06745</name>
</gene>
<feature type="signal peptide" evidence="1">
    <location>
        <begin position="1"/>
        <end position="19"/>
    </location>
</feature>
<dbReference type="InterPro" id="IPR029068">
    <property type="entry name" value="Glyas_Bleomycin-R_OHBP_Dase"/>
</dbReference>
<dbReference type="Gene3D" id="3.10.180.10">
    <property type="entry name" value="2,3-Dihydroxybiphenyl 1,2-Dioxygenase, domain 1"/>
    <property type="match status" value="2"/>
</dbReference>
<name>A0A494Y4N0_9BURK</name>
<dbReference type="Proteomes" id="UP000270342">
    <property type="component" value="Unassembled WGS sequence"/>
</dbReference>
<keyword evidence="3" id="KW-1185">Reference proteome</keyword>
<proteinExistence type="predicted"/>
<keyword evidence="1" id="KW-0732">Signal</keyword>
<dbReference type="SUPFAM" id="SSF54593">
    <property type="entry name" value="Glyoxalase/Bleomycin resistance protein/Dihydroxybiphenyl dioxygenase"/>
    <property type="match status" value="2"/>
</dbReference>
<sequence>MVGRFARPVLGRLVSAAIAAIVGMGSFAGTAGATSSSERDLAPSIGVAVGPQYDTTHVYVAEADLDAFVNSFTATFDGRASPRGVFQVTPTPSQTASQYIQTPVGMLSVFGFKTPVPYPFGAERTGYLVTDIDEAVKQARAAGADVIVAPFDDPIGRDAIVQFPGGVDMQLYWHTKAPHYGPLETVPVNRVYLSPYKADAFVRSFVRFSKGHVVRDDRHADAAQIGLPGQTFRRIDVVSAFGKLTAFVTDGRLPYPYGRELTGYAVKDLDATLDKAKASGASIVSDPVKTPDGRTAMIQFPGGYVAEIHEARPE</sequence>
<organism evidence="2 3">
    <name type="scientific">Pararobbsia silviterrae</name>
    <dbReference type="NCBI Taxonomy" id="1792498"/>
    <lineage>
        <taxon>Bacteria</taxon>
        <taxon>Pseudomonadati</taxon>
        <taxon>Pseudomonadota</taxon>
        <taxon>Betaproteobacteria</taxon>
        <taxon>Burkholderiales</taxon>
        <taxon>Burkholderiaceae</taxon>
        <taxon>Pararobbsia</taxon>
    </lineage>
</organism>
<accession>A0A494Y4N0</accession>
<dbReference type="AlphaFoldDB" id="A0A494Y4N0"/>
<evidence type="ECO:0000256" key="1">
    <source>
        <dbReference type="SAM" id="SignalP"/>
    </source>
</evidence>